<evidence type="ECO:0000313" key="3">
    <source>
        <dbReference type="Proteomes" id="UP001054837"/>
    </source>
</evidence>
<protein>
    <submittedName>
        <fullName evidence="2">Uncharacterized protein</fullName>
    </submittedName>
</protein>
<accession>A0AAV4U002</accession>
<name>A0AAV4U002_9ARAC</name>
<sequence>MDEHVENEVATGHPSPRPPSIVSGRQDGKATRTRKWSRWAVDSRNCLMFVRLPDLEPHRCSRSAKVTRAVIRRQV</sequence>
<reference evidence="2 3" key="1">
    <citation type="submission" date="2021-06" db="EMBL/GenBank/DDBJ databases">
        <title>Caerostris darwini draft genome.</title>
        <authorList>
            <person name="Kono N."/>
            <person name="Arakawa K."/>
        </authorList>
    </citation>
    <scope>NUCLEOTIDE SEQUENCE [LARGE SCALE GENOMIC DNA]</scope>
</reference>
<dbReference type="Proteomes" id="UP001054837">
    <property type="component" value="Unassembled WGS sequence"/>
</dbReference>
<dbReference type="AlphaFoldDB" id="A0AAV4U002"/>
<dbReference type="EMBL" id="BPLQ01010495">
    <property type="protein sequence ID" value="GIY51085.1"/>
    <property type="molecule type" value="Genomic_DNA"/>
</dbReference>
<organism evidence="2 3">
    <name type="scientific">Caerostris darwini</name>
    <dbReference type="NCBI Taxonomy" id="1538125"/>
    <lineage>
        <taxon>Eukaryota</taxon>
        <taxon>Metazoa</taxon>
        <taxon>Ecdysozoa</taxon>
        <taxon>Arthropoda</taxon>
        <taxon>Chelicerata</taxon>
        <taxon>Arachnida</taxon>
        <taxon>Araneae</taxon>
        <taxon>Araneomorphae</taxon>
        <taxon>Entelegynae</taxon>
        <taxon>Araneoidea</taxon>
        <taxon>Araneidae</taxon>
        <taxon>Caerostris</taxon>
    </lineage>
</organism>
<evidence type="ECO:0000256" key="1">
    <source>
        <dbReference type="SAM" id="MobiDB-lite"/>
    </source>
</evidence>
<evidence type="ECO:0000313" key="2">
    <source>
        <dbReference type="EMBL" id="GIY51085.1"/>
    </source>
</evidence>
<feature type="region of interest" description="Disordered" evidence="1">
    <location>
        <begin position="1"/>
        <end position="35"/>
    </location>
</feature>
<keyword evidence="3" id="KW-1185">Reference proteome</keyword>
<comment type="caution">
    <text evidence="2">The sequence shown here is derived from an EMBL/GenBank/DDBJ whole genome shotgun (WGS) entry which is preliminary data.</text>
</comment>
<proteinExistence type="predicted"/>
<gene>
    <name evidence="2" type="ORF">CDAR_498211</name>
</gene>